<feature type="region of interest" description="Disordered" evidence="1">
    <location>
        <begin position="201"/>
        <end position="243"/>
    </location>
</feature>
<evidence type="ECO:0000313" key="2">
    <source>
        <dbReference type="EMBL" id="KAJ8881965.1"/>
    </source>
</evidence>
<sequence length="521" mass="58633">MLGRVPNEGHGRFLPIRSSIPLPCGTCTVCNNLAVREGYTPVTYGTARMAQSELACTSVFAWLRGGRRRGARVVAGVVTGKWGRLPRRSPAGSPASRLPSPVRSLPPRERLSLSPPASFALQESAVSSSRGHRAAMVSTSLSCASYWSRTRLRVPLRACDVTPPDGNLFIAVHLCLALFNLSRFWEPMRVIEVSVKWRRNERAGETGDPRENPPTSGFVRPDSYLRKPESEPPGIEPGSPWWEASRLTTQPPRLLGLIEKRAEVDRRLDCSPPTKANQRRREGIVRTCAPGVRPGTHGKLHGQGPALHGARLKWARSDARGRTPAVFRCRASRRVRHTFVRLPAERFTAIAFMSSRVQLQNYIRCTLRVRACVLGVVTFWSGHDTYLSGSSPRIKLQMNSRGFRSKELSADIDTWSITKGKLHVCHKRASSERIKYFVRGRNLYRDRPSTLPQSTYSRVQRPRVQRNTAKWLEYLAKCRDFASQRLVTKAVSEFTYMVCMHTYILHLLLAPNLMNSDRQSC</sequence>
<keyword evidence="3" id="KW-1185">Reference proteome</keyword>
<feature type="compositionally biased region" description="Low complexity" evidence="1">
    <location>
        <begin position="93"/>
        <end position="105"/>
    </location>
</feature>
<accession>A0ABQ9HCK1</accession>
<name>A0ABQ9HCK1_9NEOP</name>
<dbReference type="EMBL" id="JARBHB010000006">
    <property type="protein sequence ID" value="KAJ8881965.1"/>
    <property type="molecule type" value="Genomic_DNA"/>
</dbReference>
<proteinExistence type="predicted"/>
<organism evidence="2 3">
    <name type="scientific">Dryococelus australis</name>
    <dbReference type="NCBI Taxonomy" id="614101"/>
    <lineage>
        <taxon>Eukaryota</taxon>
        <taxon>Metazoa</taxon>
        <taxon>Ecdysozoa</taxon>
        <taxon>Arthropoda</taxon>
        <taxon>Hexapoda</taxon>
        <taxon>Insecta</taxon>
        <taxon>Pterygota</taxon>
        <taxon>Neoptera</taxon>
        <taxon>Polyneoptera</taxon>
        <taxon>Phasmatodea</taxon>
        <taxon>Verophasmatodea</taxon>
        <taxon>Anareolatae</taxon>
        <taxon>Phasmatidae</taxon>
        <taxon>Eurycanthinae</taxon>
        <taxon>Dryococelus</taxon>
    </lineage>
</organism>
<evidence type="ECO:0000313" key="3">
    <source>
        <dbReference type="Proteomes" id="UP001159363"/>
    </source>
</evidence>
<dbReference type="Proteomes" id="UP001159363">
    <property type="component" value="Chromosome 5"/>
</dbReference>
<gene>
    <name evidence="2" type="ORF">PR048_018453</name>
</gene>
<comment type="caution">
    <text evidence="2">The sequence shown here is derived from an EMBL/GenBank/DDBJ whole genome shotgun (WGS) entry which is preliminary data.</text>
</comment>
<feature type="compositionally biased region" description="Basic and acidic residues" evidence="1">
    <location>
        <begin position="201"/>
        <end position="211"/>
    </location>
</feature>
<reference evidence="2 3" key="1">
    <citation type="submission" date="2023-02" db="EMBL/GenBank/DDBJ databases">
        <title>LHISI_Scaffold_Assembly.</title>
        <authorList>
            <person name="Stuart O.P."/>
            <person name="Cleave R."/>
            <person name="Magrath M.J.L."/>
            <person name="Mikheyev A.S."/>
        </authorList>
    </citation>
    <scope>NUCLEOTIDE SEQUENCE [LARGE SCALE GENOMIC DNA]</scope>
    <source>
        <strain evidence="2">Daus_M_001</strain>
        <tissue evidence="2">Leg muscle</tissue>
    </source>
</reference>
<evidence type="ECO:0000256" key="1">
    <source>
        <dbReference type="SAM" id="MobiDB-lite"/>
    </source>
</evidence>
<feature type="region of interest" description="Disordered" evidence="1">
    <location>
        <begin position="85"/>
        <end position="113"/>
    </location>
</feature>
<feature type="compositionally biased region" description="Low complexity" evidence="1">
    <location>
        <begin position="232"/>
        <end position="243"/>
    </location>
</feature>
<protein>
    <submittedName>
        <fullName evidence="2">Uncharacterized protein</fullName>
    </submittedName>
</protein>